<evidence type="ECO:0000313" key="3">
    <source>
        <dbReference type="Proteomes" id="UP001549773"/>
    </source>
</evidence>
<keyword evidence="1" id="KW-0812">Transmembrane</keyword>
<comment type="caution">
    <text evidence="2">The sequence shown here is derived from an EMBL/GenBank/DDBJ whole genome shotgun (WGS) entry which is preliminary data.</text>
</comment>
<dbReference type="RefSeq" id="WP_354616919.1">
    <property type="nucleotide sequence ID" value="NZ_JBEWYP010000001.1"/>
</dbReference>
<keyword evidence="3" id="KW-1185">Reference proteome</keyword>
<gene>
    <name evidence="2" type="ORF">ABXZ32_01525</name>
</gene>
<organism evidence="2 3">
    <name type="scientific">Sediminicola luteus</name>
    <dbReference type="NCBI Taxonomy" id="319238"/>
    <lineage>
        <taxon>Bacteria</taxon>
        <taxon>Pseudomonadati</taxon>
        <taxon>Bacteroidota</taxon>
        <taxon>Flavobacteriia</taxon>
        <taxon>Flavobacteriales</taxon>
        <taxon>Flavobacteriaceae</taxon>
        <taxon>Sediminicola</taxon>
    </lineage>
</organism>
<sequence>MKVLKWILIVAVVIGALFYFVGQPYLKEQTKKNSPEKTATFKEDGMEMTVNYSSPFKKDRIIFGDLVPYNVVWRTGANEPTTFTTTTDIKIMDKNLPAGTYSLWTKPSKDQWEIIFNKEVPEWGVTILSGGKDTTRKPEEDIVNVVVPTTNMTEVLESFTIDFEGKDPILLTMAWEKTKVSIPINN</sequence>
<evidence type="ECO:0000256" key="1">
    <source>
        <dbReference type="SAM" id="Phobius"/>
    </source>
</evidence>
<reference evidence="2 3" key="1">
    <citation type="submission" date="2024-07" db="EMBL/GenBank/DDBJ databases">
        <title>The genome sequence of type strain Sediminicola luteus GDMCC 1.2596T.</title>
        <authorList>
            <person name="Liu Y."/>
        </authorList>
    </citation>
    <scope>NUCLEOTIDE SEQUENCE [LARGE SCALE GENOMIC DNA]</scope>
    <source>
        <strain evidence="2 3">GDMCC 1.2596</strain>
    </source>
</reference>
<keyword evidence="1" id="KW-1133">Transmembrane helix</keyword>
<protein>
    <submittedName>
        <fullName evidence="2">DUF2911 domain-containing protein</fullName>
    </submittedName>
</protein>
<dbReference type="Proteomes" id="UP001549773">
    <property type="component" value="Unassembled WGS sequence"/>
</dbReference>
<keyword evidence="1" id="KW-0472">Membrane</keyword>
<proteinExistence type="predicted"/>
<name>A0ABV2TT46_9FLAO</name>
<dbReference type="InterPro" id="IPR021314">
    <property type="entry name" value="DUF2911"/>
</dbReference>
<accession>A0ABV2TT46</accession>
<evidence type="ECO:0000313" key="2">
    <source>
        <dbReference type="EMBL" id="MET7028052.1"/>
    </source>
</evidence>
<dbReference type="Pfam" id="PF11138">
    <property type="entry name" value="DUF2911"/>
    <property type="match status" value="1"/>
</dbReference>
<dbReference type="EMBL" id="JBEWYP010000001">
    <property type="protein sequence ID" value="MET7028052.1"/>
    <property type="molecule type" value="Genomic_DNA"/>
</dbReference>
<feature type="transmembrane region" description="Helical" evidence="1">
    <location>
        <begin position="6"/>
        <end position="26"/>
    </location>
</feature>